<evidence type="ECO:0000259" key="1">
    <source>
        <dbReference type="Pfam" id="PF13173"/>
    </source>
</evidence>
<reference evidence="3" key="1">
    <citation type="submission" date="2017-09" db="EMBL/GenBank/DDBJ databases">
        <title>Depth-based differentiation of microbial function through sediment-hosted aquifers and enrichment of novel symbionts in the deep terrestrial subsurface.</title>
        <authorList>
            <person name="Probst A.J."/>
            <person name="Ladd B."/>
            <person name="Jarett J.K."/>
            <person name="Geller-Mcgrath D.E."/>
            <person name="Sieber C.M.K."/>
            <person name="Emerson J.B."/>
            <person name="Anantharaman K."/>
            <person name="Thomas B.C."/>
            <person name="Malmstrom R."/>
            <person name="Stieglmeier M."/>
            <person name="Klingl A."/>
            <person name="Woyke T."/>
            <person name="Ryan C.M."/>
            <person name="Banfield J.F."/>
        </authorList>
    </citation>
    <scope>NUCLEOTIDE SEQUENCE [LARGE SCALE GENOMIC DNA]</scope>
</reference>
<dbReference type="SUPFAM" id="SSF52540">
    <property type="entry name" value="P-loop containing nucleoside triphosphate hydrolases"/>
    <property type="match status" value="1"/>
</dbReference>
<feature type="non-terminal residue" evidence="2">
    <location>
        <position position="71"/>
    </location>
</feature>
<dbReference type="Proteomes" id="UP000231464">
    <property type="component" value="Unassembled WGS sequence"/>
</dbReference>
<sequence>MIERKIAENIEKILDKEPKIILLYGPRQAGKTTLLNLILSKVNEQEVAFLMEKIKQSNNTDKFANFYFWRT</sequence>
<dbReference type="Pfam" id="PF13173">
    <property type="entry name" value="AAA_14"/>
    <property type="match status" value="1"/>
</dbReference>
<proteinExistence type="predicted"/>
<comment type="caution">
    <text evidence="2">The sequence shown here is derived from an EMBL/GenBank/DDBJ whole genome shotgun (WGS) entry which is preliminary data.</text>
</comment>
<accession>A0A2M6W9W8</accession>
<evidence type="ECO:0000313" key="3">
    <source>
        <dbReference type="Proteomes" id="UP000231464"/>
    </source>
</evidence>
<feature type="domain" description="AAA" evidence="1">
    <location>
        <begin position="18"/>
        <end position="62"/>
    </location>
</feature>
<name>A0A2M6W9W8_9BACT</name>
<gene>
    <name evidence="2" type="ORF">COU23_03105</name>
</gene>
<organism evidence="2 3">
    <name type="scientific">Candidatus Kuenenbacteria bacterium CG10_big_fil_rev_8_21_14_0_10_36_11</name>
    <dbReference type="NCBI Taxonomy" id="1974618"/>
    <lineage>
        <taxon>Bacteria</taxon>
        <taxon>Candidatus Kueneniibacteriota</taxon>
    </lineage>
</organism>
<dbReference type="AlphaFoldDB" id="A0A2M6W9W8"/>
<dbReference type="InterPro" id="IPR041682">
    <property type="entry name" value="AAA_14"/>
</dbReference>
<protein>
    <recommendedName>
        <fullName evidence="1">AAA domain-containing protein</fullName>
    </recommendedName>
</protein>
<dbReference type="Gene3D" id="3.40.50.300">
    <property type="entry name" value="P-loop containing nucleotide triphosphate hydrolases"/>
    <property type="match status" value="1"/>
</dbReference>
<dbReference type="InterPro" id="IPR027417">
    <property type="entry name" value="P-loop_NTPase"/>
</dbReference>
<dbReference type="EMBL" id="PFBP01000050">
    <property type="protein sequence ID" value="PIT89593.1"/>
    <property type="molecule type" value="Genomic_DNA"/>
</dbReference>
<evidence type="ECO:0000313" key="2">
    <source>
        <dbReference type="EMBL" id="PIT89593.1"/>
    </source>
</evidence>